<evidence type="ECO:0000313" key="8">
    <source>
        <dbReference type="EMBL" id="QOR95027.1"/>
    </source>
</evidence>
<evidence type="ECO:0000256" key="3">
    <source>
        <dbReference type="ARBA" id="ARBA00022691"/>
    </source>
</evidence>
<dbReference type="OrthoDB" id="5620at2157"/>
<dbReference type="CDD" id="cd21121">
    <property type="entry name" value="SPASM_Cmo-like"/>
    <property type="match status" value="1"/>
</dbReference>
<keyword evidence="5" id="KW-0408">Iron</keyword>
<keyword evidence="3" id="KW-0949">S-adenosyl-L-methionine</keyword>
<evidence type="ECO:0000256" key="2">
    <source>
        <dbReference type="ARBA" id="ARBA00022485"/>
    </source>
</evidence>
<comment type="cofactor">
    <cofactor evidence="1">
        <name>[4Fe-4S] cluster</name>
        <dbReference type="ChEBI" id="CHEBI:49883"/>
    </cofactor>
</comment>
<dbReference type="GeneID" id="59454510"/>
<dbReference type="InterPro" id="IPR013785">
    <property type="entry name" value="Aldolase_TIM"/>
</dbReference>
<reference evidence="8 9" key="1">
    <citation type="submission" date="2020-10" db="EMBL/GenBank/DDBJ databases">
        <title>Complete genome sequence of Thermosphaera aggregans strain 3507.</title>
        <authorList>
            <person name="Zayulina K.S."/>
            <person name="Elcheninov A.G."/>
            <person name="Toshchakov S.V."/>
            <person name="Kublanov I.V."/>
            <person name="Kochetkova T.V."/>
        </authorList>
    </citation>
    <scope>NUCLEOTIDE SEQUENCE [LARGE SCALE GENOMIC DNA]</scope>
    <source>
        <strain evidence="8 9">3507</strain>
    </source>
</reference>
<dbReference type="PANTHER" id="PTHR11228">
    <property type="entry name" value="RADICAL SAM DOMAIN PROTEIN"/>
    <property type="match status" value="1"/>
</dbReference>
<gene>
    <name evidence="8" type="ORF">IMZ38_03790</name>
</gene>
<accession>A0A7M1UTJ0</accession>
<dbReference type="GO" id="GO:0051536">
    <property type="term" value="F:iron-sulfur cluster binding"/>
    <property type="evidence" value="ECO:0007669"/>
    <property type="project" value="UniProtKB-KW"/>
</dbReference>
<keyword evidence="9" id="KW-1185">Reference proteome</keyword>
<keyword evidence="4" id="KW-0479">Metal-binding</keyword>
<dbReference type="InterPro" id="IPR034391">
    <property type="entry name" value="AdoMet-like_SPASM_containing"/>
</dbReference>
<dbReference type="SFLD" id="SFLDS00029">
    <property type="entry name" value="Radical_SAM"/>
    <property type="match status" value="1"/>
</dbReference>
<dbReference type="InterPro" id="IPR050377">
    <property type="entry name" value="Radical_SAM_PqqE_MftC-like"/>
</dbReference>
<dbReference type="SFLD" id="SFLDG01067">
    <property type="entry name" value="SPASM/twitch_domain_containing"/>
    <property type="match status" value="1"/>
</dbReference>
<evidence type="ECO:0000256" key="1">
    <source>
        <dbReference type="ARBA" id="ARBA00001966"/>
    </source>
</evidence>
<evidence type="ECO:0000256" key="4">
    <source>
        <dbReference type="ARBA" id="ARBA00022723"/>
    </source>
</evidence>
<dbReference type="Proteomes" id="UP000593766">
    <property type="component" value="Chromosome"/>
</dbReference>
<proteinExistence type="predicted"/>
<dbReference type="InterPro" id="IPR007197">
    <property type="entry name" value="rSAM"/>
</dbReference>
<dbReference type="SUPFAM" id="SSF102114">
    <property type="entry name" value="Radical SAM enzymes"/>
    <property type="match status" value="1"/>
</dbReference>
<dbReference type="Pfam" id="PF04055">
    <property type="entry name" value="Radical_SAM"/>
    <property type="match status" value="1"/>
</dbReference>
<dbReference type="Pfam" id="PF13186">
    <property type="entry name" value="SPASM"/>
    <property type="match status" value="1"/>
</dbReference>
<dbReference type="EMBL" id="CP063144">
    <property type="protein sequence ID" value="QOR95027.1"/>
    <property type="molecule type" value="Genomic_DNA"/>
</dbReference>
<dbReference type="PROSITE" id="PS51918">
    <property type="entry name" value="RADICAL_SAM"/>
    <property type="match status" value="1"/>
</dbReference>
<dbReference type="CDD" id="cd01335">
    <property type="entry name" value="Radical_SAM"/>
    <property type="match status" value="1"/>
</dbReference>
<dbReference type="AlphaFoldDB" id="A0A7M1UTJ0"/>
<name>A0A7M1UTJ0_9CREN</name>
<dbReference type="PANTHER" id="PTHR11228:SF34">
    <property type="entry name" value="TUNGSTEN-CONTAINING ALDEHYDE FERREDOXIN OXIDOREDUCTASE COFACTOR MODIFYING PROTEIN"/>
    <property type="match status" value="1"/>
</dbReference>
<dbReference type="GO" id="GO:0003824">
    <property type="term" value="F:catalytic activity"/>
    <property type="evidence" value="ECO:0007669"/>
    <property type="project" value="InterPro"/>
</dbReference>
<dbReference type="RefSeq" id="WP_193436821.1">
    <property type="nucleotide sequence ID" value="NZ_CP063144.1"/>
</dbReference>
<evidence type="ECO:0000259" key="7">
    <source>
        <dbReference type="PROSITE" id="PS51918"/>
    </source>
</evidence>
<feature type="domain" description="Radical SAM core" evidence="7">
    <location>
        <begin position="26"/>
        <end position="249"/>
    </location>
</feature>
<keyword evidence="6" id="KW-0411">Iron-sulfur</keyword>
<dbReference type="InterPro" id="IPR058240">
    <property type="entry name" value="rSAM_sf"/>
</dbReference>
<dbReference type="Gene3D" id="3.20.20.70">
    <property type="entry name" value="Aldolase class I"/>
    <property type="match status" value="1"/>
</dbReference>
<protein>
    <submittedName>
        <fullName evidence="8">Tungsten cofactor oxidoreductase radical SAM maturase</fullName>
    </submittedName>
</protein>
<evidence type="ECO:0000313" key="9">
    <source>
        <dbReference type="Proteomes" id="UP000593766"/>
    </source>
</evidence>
<dbReference type="InterPro" id="IPR023885">
    <property type="entry name" value="4Fe4S-binding_SPASM_dom"/>
</dbReference>
<organism evidence="8 9">
    <name type="scientific">Thermosphaera chiliense</name>
    <dbReference type="NCBI Taxonomy" id="3402707"/>
    <lineage>
        <taxon>Archaea</taxon>
        <taxon>Thermoproteota</taxon>
        <taxon>Thermoprotei</taxon>
        <taxon>Desulfurococcales</taxon>
        <taxon>Desulfurococcaceae</taxon>
        <taxon>Thermosphaera</taxon>
    </lineage>
</organism>
<evidence type="ECO:0000256" key="6">
    <source>
        <dbReference type="ARBA" id="ARBA00023014"/>
    </source>
</evidence>
<sequence>MSAKPGEEETSYVFPAYDGEFVVKPRLDLRILFIEPTTRCNLRCEMCFKQHWTDREGDMEWDLFEKVLGEAAKFPRLEAIVFGGIGEPTVHPRISEMIGRASGMGFKTYVTTNGLFLNSSEMLELVEMGLTGIYFSVDYMPFLETHLQHASSSVVLERIKNIAEWRAEHRSEKPFLGVQVVVTKHNYKYLPELVKLLKNHGVDEVLVSNLIPVHHSARDMIVYDGSVNMEPVVEELERLASRGVRLRLSLFSLKTERRCFFDEARSTVVRWDGEVSPCYRFLHSYKEYVFGREKQINHYSFGNVKDKGLDEIWMSREYTRFRFITRNYYYPSCTDCWLRDSCDFVRSSDVDCWANQPSCGDCLWARNLIQCPIPI</sequence>
<dbReference type="SFLD" id="SFLDF00570">
    <property type="entry name" value="tungsten_cofactor_oxidoreducas"/>
    <property type="match status" value="1"/>
</dbReference>
<evidence type="ECO:0000256" key="5">
    <source>
        <dbReference type="ARBA" id="ARBA00023004"/>
    </source>
</evidence>
<dbReference type="InterPro" id="IPR027604">
    <property type="entry name" value="W_rSAM_matur"/>
</dbReference>
<dbReference type="KEGG" id="tcs:IMZ38_03790"/>
<dbReference type="NCBIfam" id="TIGR04317">
    <property type="entry name" value="W_rSAM_matur"/>
    <property type="match status" value="1"/>
</dbReference>
<dbReference type="GO" id="GO:0046872">
    <property type="term" value="F:metal ion binding"/>
    <property type="evidence" value="ECO:0007669"/>
    <property type="project" value="UniProtKB-KW"/>
</dbReference>
<keyword evidence="2" id="KW-0004">4Fe-4S</keyword>
<dbReference type="SFLD" id="SFLDG01387">
    <property type="entry name" value="BtrN-like_SPASM_domain_contain"/>
    <property type="match status" value="1"/>
</dbReference>